<dbReference type="InterPro" id="IPR033479">
    <property type="entry name" value="dCache_1"/>
</dbReference>
<dbReference type="SUPFAM" id="SSF58104">
    <property type="entry name" value="Methyl-accepting chemotaxis protein (MCP) signaling domain"/>
    <property type="match status" value="1"/>
</dbReference>
<dbReference type="CDD" id="cd12914">
    <property type="entry name" value="PDC1_DGC_like"/>
    <property type="match status" value="1"/>
</dbReference>
<dbReference type="AlphaFoldDB" id="A0A1I6DIU2"/>
<evidence type="ECO:0000313" key="13">
    <source>
        <dbReference type="EMBL" id="SFR05298.1"/>
    </source>
</evidence>
<comment type="similarity">
    <text evidence="8">Belongs to the methyl-accepting chemotaxis (MCP) protein family.</text>
</comment>
<dbReference type="InterPro" id="IPR029151">
    <property type="entry name" value="Sensor-like_sf"/>
</dbReference>
<dbReference type="EMBL" id="FOYM01000011">
    <property type="protein sequence ID" value="SFR05298.1"/>
    <property type="molecule type" value="Genomic_DNA"/>
</dbReference>
<dbReference type="PANTHER" id="PTHR32089:SF112">
    <property type="entry name" value="LYSOZYME-LIKE PROTEIN-RELATED"/>
    <property type="match status" value="1"/>
</dbReference>
<dbReference type="GO" id="GO:0007165">
    <property type="term" value="P:signal transduction"/>
    <property type="evidence" value="ECO:0007669"/>
    <property type="project" value="UniProtKB-KW"/>
</dbReference>
<feature type="non-terminal residue" evidence="13">
    <location>
        <position position="584"/>
    </location>
</feature>
<dbReference type="STRING" id="39060.SAMN05660706_111120"/>
<evidence type="ECO:0000256" key="2">
    <source>
        <dbReference type="ARBA" id="ARBA00022475"/>
    </source>
</evidence>
<evidence type="ECO:0000256" key="6">
    <source>
        <dbReference type="ARBA" id="ARBA00023136"/>
    </source>
</evidence>
<dbReference type="SMART" id="SM00304">
    <property type="entry name" value="HAMP"/>
    <property type="match status" value="1"/>
</dbReference>
<dbReference type="SUPFAM" id="SSF103190">
    <property type="entry name" value="Sensory domain-like"/>
    <property type="match status" value="1"/>
</dbReference>
<reference evidence="14" key="1">
    <citation type="submission" date="2016-10" db="EMBL/GenBank/DDBJ databases">
        <authorList>
            <person name="Varghese N."/>
            <person name="Submissions S."/>
        </authorList>
    </citation>
    <scope>NUCLEOTIDE SEQUENCE [LARGE SCALE GENOMIC DNA]</scope>
    <source>
        <strain evidence="14">DSM 3669</strain>
    </source>
</reference>
<dbReference type="PROSITE" id="PS50885">
    <property type="entry name" value="HAMP"/>
    <property type="match status" value="1"/>
</dbReference>
<dbReference type="CDD" id="cd12912">
    <property type="entry name" value="PDC2_MCP_like"/>
    <property type="match status" value="1"/>
</dbReference>
<dbReference type="Pfam" id="PF00672">
    <property type="entry name" value="HAMP"/>
    <property type="match status" value="1"/>
</dbReference>
<comment type="subcellular location">
    <subcellularLocation>
        <location evidence="1">Cell membrane</location>
        <topology evidence="1">Multi-pass membrane protein</topology>
    </subcellularLocation>
</comment>
<evidence type="ECO:0000313" key="14">
    <source>
        <dbReference type="Proteomes" id="UP000199584"/>
    </source>
</evidence>
<dbReference type="PROSITE" id="PS50111">
    <property type="entry name" value="CHEMOTAXIS_TRANSDUC_2"/>
    <property type="match status" value="1"/>
</dbReference>
<evidence type="ECO:0000256" key="5">
    <source>
        <dbReference type="ARBA" id="ARBA00022989"/>
    </source>
</evidence>
<keyword evidence="4 10" id="KW-0812">Transmembrane</keyword>
<keyword evidence="6 10" id="KW-0472">Membrane</keyword>
<evidence type="ECO:0000256" key="3">
    <source>
        <dbReference type="ARBA" id="ARBA00022500"/>
    </source>
</evidence>
<protein>
    <submittedName>
        <fullName evidence="13">Methyl-accepting chemotaxis sensory transducer with Cache sensor</fullName>
    </submittedName>
</protein>
<dbReference type="PANTHER" id="PTHR32089">
    <property type="entry name" value="METHYL-ACCEPTING CHEMOTAXIS PROTEIN MCPB"/>
    <property type="match status" value="1"/>
</dbReference>
<dbReference type="FunFam" id="1.10.287.950:FF:000001">
    <property type="entry name" value="Methyl-accepting chemotaxis sensory transducer"/>
    <property type="match status" value="1"/>
</dbReference>
<dbReference type="InterPro" id="IPR004089">
    <property type="entry name" value="MCPsignal_dom"/>
</dbReference>
<dbReference type="GO" id="GO:0005886">
    <property type="term" value="C:plasma membrane"/>
    <property type="evidence" value="ECO:0007669"/>
    <property type="project" value="UniProtKB-SubCell"/>
</dbReference>
<dbReference type="Pfam" id="PF02743">
    <property type="entry name" value="dCache_1"/>
    <property type="match status" value="1"/>
</dbReference>
<evidence type="ECO:0000256" key="4">
    <source>
        <dbReference type="ARBA" id="ARBA00022692"/>
    </source>
</evidence>
<keyword evidence="7 9" id="KW-0807">Transducer</keyword>
<dbReference type="SMART" id="SM00283">
    <property type="entry name" value="MA"/>
    <property type="match status" value="1"/>
</dbReference>
<keyword evidence="5 10" id="KW-1133">Transmembrane helix</keyword>
<sequence length="584" mass="62127">MNSLRLKLMLIIVIITVAALGAVSFINYNKASNILAEQLSNAAANSAEHNAMVVNEWLQGIVNEINTLAEDADVQSAEPERCLPILKRVLKKHDDYEFLYIADRNGNGVGTNDTTFNIADREYFKEVMQGKTAISDPIISKATGNQVIAVVAPTYKDGATSPTGLVGVTVTLDYLQELVKGMQLSGHGYGLIQSSDMTTIAHPNKEWLGNKKIVNAADERLTKLFQRMSKGEKGYGTYIYQGVEKMLAFAPVELTGWSVGQAANVADIMSPLGAIRTASLSVTLITMIIMLGIALLIANFISKPVIHLSKIAEAVASGDLTQKVNVGRKRKDEIGTLAVAFEKMVDNLKTMIGDIQKSSDRLASHGQELASSSEEVSATVEEVASTTNEVAATSAQGAENAQAAALESEQVQRVAEEGNRAVKETVEKINIIASSTENVAKAVQELGEQSNKIGEIINTITNIADQTNLLALNAAIEAARAGEHGRGFAVVAEEVRKLAEQSAGAANEITGLIKEIQDGVGEAINAMEYGSREVSEGVQVAGNAGASLQQIIKAVEKNTAMMQDIATGVKQANEGTQQLTAASE</sequence>
<evidence type="ECO:0000256" key="8">
    <source>
        <dbReference type="ARBA" id="ARBA00029447"/>
    </source>
</evidence>
<dbReference type="CDD" id="cd06225">
    <property type="entry name" value="HAMP"/>
    <property type="match status" value="1"/>
</dbReference>
<dbReference type="Gene3D" id="3.30.450.20">
    <property type="entry name" value="PAS domain"/>
    <property type="match status" value="1"/>
</dbReference>
<evidence type="ECO:0000259" key="12">
    <source>
        <dbReference type="PROSITE" id="PS50885"/>
    </source>
</evidence>
<evidence type="ECO:0000256" key="10">
    <source>
        <dbReference type="SAM" id="Phobius"/>
    </source>
</evidence>
<accession>A0A1I6DIU2</accession>
<dbReference type="RefSeq" id="WP_131820622.1">
    <property type="nucleotide sequence ID" value="NZ_FOYM01000011.1"/>
</dbReference>
<feature type="domain" description="Methyl-accepting transducer" evidence="11">
    <location>
        <begin position="351"/>
        <end position="584"/>
    </location>
</feature>
<dbReference type="GO" id="GO:0006935">
    <property type="term" value="P:chemotaxis"/>
    <property type="evidence" value="ECO:0007669"/>
    <property type="project" value="UniProtKB-KW"/>
</dbReference>
<name>A0A1I6DIU2_9FIRM</name>
<evidence type="ECO:0000256" key="7">
    <source>
        <dbReference type="ARBA" id="ARBA00023224"/>
    </source>
</evidence>
<evidence type="ECO:0000256" key="9">
    <source>
        <dbReference type="PROSITE-ProRule" id="PRU00284"/>
    </source>
</evidence>
<organism evidence="13 14">
    <name type="scientific">Desulfoscipio geothermicus DSM 3669</name>
    <dbReference type="NCBI Taxonomy" id="1121426"/>
    <lineage>
        <taxon>Bacteria</taxon>
        <taxon>Bacillati</taxon>
        <taxon>Bacillota</taxon>
        <taxon>Clostridia</taxon>
        <taxon>Eubacteriales</taxon>
        <taxon>Desulfallaceae</taxon>
        <taxon>Desulfoscipio</taxon>
    </lineage>
</organism>
<dbReference type="Gene3D" id="1.10.287.950">
    <property type="entry name" value="Methyl-accepting chemotaxis protein"/>
    <property type="match status" value="1"/>
</dbReference>
<feature type="domain" description="HAMP" evidence="12">
    <location>
        <begin position="299"/>
        <end position="353"/>
    </location>
</feature>
<keyword evidence="14" id="KW-1185">Reference proteome</keyword>
<evidence type="ECO:0000259" key="11">
    <source>
        <dbReference type="PROSITE" id="PS50111"/>
    </source>
</evidence>
<dbReference type="Proteomes" id="UP000199584">
    <property type="component" value="Unassembled WGS sequence"/>
</dbReference>
<feature type="transmembrane region" description="Helical" evidence="10">
    <location>
        <begin position="278"/>
        <end position="301"/>
    </location>
</feature>
<dbReference type="CDD" id="cd11386">
    <property type="entry name" value="MCP_signal"/>
    <property type="match status" value="1"/>
</dbReference>
<dbReference type="Pfam" id="PF00015">
    <property type="entry name" value="MCPsignal"/>
    <property type="match status" value="1"/>
</dbReference>
<dbReference type="InterPro" id="IPR003660">
    <property type="entry name" value="HAMP_dom"/>
</dbReference>
<gene>
    <name evidence="13" type="ORF">SAMN05660706_111120</name>
</gene>
<dbReference type="OrthoDB" id="597657at2"/>
<evidence type="ECO:0000256" key="1">
    <source>
        <dbReference type="ARBA" id="ARBA00004651"/>
    </source>
</evidence>
<keyword evidence="3" id="KW-0145">Chemotaxis</keyword>
<proteinExistence type="inferred from homology"/>
<keyword evidence="2" id="KW-1003">Cell membrane</keyword>